<evidence type="ECO:0000313" key="2">
    <source>
        <dbReference type="EMBL" id="CAB9520470.1"/>
    </source>
</evidence>
<feature type="compositionally biased region" description="Polar residues" evidence="1">
    <location>
        <begin position="56"/>
        <end position="100"/>
    </location>
</feature>
<evidence type="ECO:0000313" key="3">
    <source>
        <dbReference type="Proteomes" id="UP001153069"/>
    </source>
</evidence>
<keyword evidence="3" id="KW-1185">Reference proteome</keyword>
<feature type="region of interest" description="Disordered" evidence="1">
    <location>
        <begin position="48"/>
        <end position="100"/>
    </location>
</feature>
<accession>A0A9N8EHG9</accession>
<evidence type="ECO:0000256" key="1">
    <source>
        <dbReference type="SAM" id="MobiDB-lite"/>
    </source>
</evidence>
<dbReference type="Proteomes" id="UP001153069">
    <property type="component" value="Unassembled WGS sequence"/>
</dbReference>
<sequence length="132" mass="14302">MFDTKANFEKPPPPNNAIAELTAQWNRQTLQQLDQYNAQMMNDFMALMHASGGGTNSSSGLHETSSVYGHTTGTNGTQEQSSSLSGPQQENSPRVSVSTVQLKQESLRVARWQALSRASDLVCLVAEETVSG</sequence>
<dbReference type="AlphaFoldDB" id="A0A9N8EHG9"/>
<gene>
    <name evidence="2" type="ORF">SEMRO_1104_G241850.1</name>
</gene>
<proteinExistence type="predicted"/>
<protein>
    <submittedName>
        <fullName evidence="2">Uncharacterized protein</fullName>
    </submittedName>
</protein>
<reference evidence="2" key="1">
    <citation type="submission" date="2020-06" db="EMBL/GenBank/DDBJ databases">
        <authorList>
            <consortium name="Plant Systems Biology data submission"/>
        </authorList>
    </citation>
    <scope>NUCLEOTIDE SEQUENCE</scope>
    <source>
        <strain evidence="2">D6</strain>
    </source>
</reference>
<comment type="caution">
    <text evidence="2">The sequence shown here is derived from an EMBL/GenBank/DDBJ whole genome shotgun (WGS) entry which is preliminary data.</text>
</comment>
<organism evidence="2 3">
    <name type="scientific">Seminavis robusta</name>
    <dbReference type="NCBI Taxonomy" id="568900"/>
    <lineage>
        <taxon>Eukaryota</taxon>
        <taxon>Sar</taxon>
        <taxon>Stramenopiles</taxon>
        <taxon>Ochrophyta</taxon>
        <taxon>Bacillariophyta</taxon>
        <taxon>Bacillariophyceae</taxon>
        <taxon>Bacillariophycidae</taxon>
        <taxon>Naviculales</taxon>
        <taxon>Naviculaceae</taxon>
        <taxon>Seminavis</taxon>
    </lineage>
</organism>
<dbReference type="EMBL" id="CAICTM010001102">
    <property type="protein sequence ID" value="CAB9520470.1"/>
    <property type="molecule type" value="Genomic_DNA"/>
</dbReference>
<name>A0A9N8EHG9_9STRA</name>